<protein>
    <submittedName>
        <fullName evidence="1">Uncharacterized protein</fullName>
    </submittedName>
</protein>
<dbReference type="Proteomes" id="UP000316316">
    <property type="component" value="Unassembled WGS sequence"/>
</dbReference>
<accession>A0A8B5VWK6</accession>
<evidence type="ECO:0000313" key="2">
    <source>
        <dbReference type="Proteomes" id="UP000316316"/>
    </source>
</evidence>
<gene>
    <name evidence="1" type="ORF">AUF17_19790</name>
</gene>
<organism evidence="1 2">
    <name type="scientific">Enterococcus avium</name>
    <name type="common">Streptococcus avium</name>
    <dbReference type="NCBI Taxonomy" id="33945"/>
    <lineage>
        <taxon>Bacteria</taxon>
        <taxon>Bacillati</taxon>
        <taxon>Bacillota</taxon>
        <taxon>Bacilli</taxon>
        <taxon>Lactobacillales</taxon>
        <taxon>Enterococcaceae</taxon>
        <taxon>Enterococcus</taxon>
    </lineage>
</organism>
<comment type="caution">
    <text evidence="1">The sequence shown here is derived from an EMBL/GenBank/DDBJ whole genome shotgun (WGS) entry which is preliminary data.</text>
</comment>
<dbReference type="GeneID" id="69570649"/>
<evidence type="ECO:0000313" key="1">
    <source>
        <dbReference type="EMBL" id="TRZ28942.1"/>
    </source>
</evidence>
<sequence>MKKILEYLIIIGFVLFFFGGLILVCTQIAGLIFFNQSLVIAARSYFSWIFPLTGLTGLLCWIYSYLKEGEDH</sequence>
<name>A0A8B5VWK6_ENTAV</name>
<dbReference type="EMBL" id="PDXQ01000002">
    <property type="protein sequence ID" value="TRZ28942.1"/>
    <property type="molecule type" value="Genomic_DNA"/>
</dbReference>
<reference evidence="1 2" key="1">
    <citation type="submission" date="2017-10" db="EMBL/GenBank/DDBJ databases">
        <title>FDA dAtabase for Regulatory Grade micrObial Sequences (FDA-ARGOS): Supporting development and validation of Infectious Disease Dx tests.</title>
        <authorList>
            <person name="Campos J."/>
            <person name="Goldberg B."/>
            <person name="Tallon L.J."/>
            <person name="Sadzewicz L."/>
            <person name="Sengamalay N."/>
            <person name="Ott S."/>
            <person name="Godinez A."/>
            <person name="Nagaraj S."/>
            <person name="Vyas G."/>
            <person name="Aluvathingal J."/>
            <person name="Nadendla S."/>
            <person name="Geyer C."/>
            <person name="Nandy P."/>
            <person name="Hobson J."/>
            <person name="Sichtig H."/>
        </authorList>
    </citation>
    <scope>NUCLEOTIDE SEQUENCE [LARGE SCALE GENOMIC DNA]</scope>
    <source>
        <strain evidence="1 2">FDAARGOS_185</strain>
    </source>
</reference>
<dbReference type="AlphaFoldDB" id="A0A8B5VWK6"/>
<dbReference type="RefSeq" id="WP_083291815.1">
    <property type="nucleotide sequence ID" value="NZ_CAAKOC010000051.1"/>
</dbReference>
<proteinExistence type="predicted"/>